<protein>
    <submittedName>
        <fullName evidence="1">Uncharacterized protein</fullName>
    </submittedName>
</protein>
<dbReference type="AlphaFoldDB" id="A0A645FVM4"/>
<evidence type="ECO:0000313" key="1">
    <source>
        <dbReference type="EMBL" id="MPN17866.1"/>
    </source>
</evidence>
<organism evidence="1">
    <name type="scientific">bioreactor metagenome</name>
    <dbReference type="NCBI Taxonomy" id="1076179"/>
    <lineage>
        <taxon>unclassified sequences</taxon>
        <taxon>metagenomes</taxon>
        <taxon>ecological metagenomes</taxon>
    </lineage>
</organism>
<dbReference type="EMBL" id="VSSQ01065091">
    <property type="protein sequence ID" value="MPN17866.1"/>
    <property type="molecule type" value="Genomic_DNA"/>
</dbReference>
<proteinExistence type="predicted"/>
<sequence length="71" mass="7640">MATTNSGDNNFARPRVNWAAPGAKAWIGLKIRRVRDLKSAGGSVGVSGARAFRQMAVLTFRVIDLSILPDI</sequence>
<comment type="caution">
    <text evidence="1">The sequence shown here is derived from an EMBL/GenBank/DDBJ whole genome shotgun (WGS) entry which is preliminary data.</text>
</comment>
<reference evidence="1" key="1">
    <citation type="submission" date="2019-08" db="EMBL/GenBank/DDBJ databases">
        <authorList>
            <person name="Kucharzyk K."/>
            <person name="Murdoch R.W."/>
            <person name="Higgins S."/>
            <person name="Loffler F."/>
        </authorList>
    </citation>
    <scope>NUCLEOTIDE SEQUENCE</scope>
</reference>
<gene>
    <name evidence="1" type="ORF">SDC9_165221</name>
</gene>
<name>A0A645FVM4_9ZZZZ</name>
<accession>A0A645FVM4</accession>